<evidence type="ECO:0000313" key="15">
    <source>
        <dbReference type="Proteomes" id="UP001154114"/>
    </source>
</evidence>
<feature type="region of interest" description="Disordered" evidence="12">
    <location>
        <begin position="215"/>
        <end position="246"/>
    </location>
</feature>
<dbReference type="CDD" id="cd04301">
    <property type="entry name" value="NAT_SF"/>
    <property type="match status" value="1"/>
</dbReference>
<organism evidence="14 15">
    <name type="scientific">Chrysodeixis includens</name>
    <name type="common">Soybean looper</name>
    <name type="synonym">Pseudoplusia includens</name>
    <dbReference type="NCBI Taxonomy" id="689277"/>
    <lineage>
        <taxon>Eukaryota</taxon>
        <taxon>Metazoa</taxon>
        <taxon>Ecdysozoa</taxon>
        <taxon>Arthropoda</taxon>
        <taxon>Hexapoda</taxon>
        <taxon>Insecta</taxon>
        <taxon>Pterygota</taxon>
        <taxon>Neoptera</taxon>
        <taxon>Endopterygota</taxon>
        <taxon>Lepidoptera</taxon>
        <taxon>Glossata</taxon>
        <taxon>Ditrysia</taxon>
        <taxon>Noctuoidea</taxon>
        <taxon>Noctuidae</taxon>
        <taxon>Plusiinae</taxon>
        <taxon>Chrysodeixis</taxon>
    </lineage>
</organism>
<reference evidence="14" key="1">
    <citation type="submission" date="2021-12" db="EMBL/GenBank/DDBJ databases">
        <authorList>
            <person name="King R."/>
        </authorList>
    </citation>
    <scope>NUCLEOTIDE SEQUENCE</scope>
</reference>
<evidence type="ECO:0000256" key="9">
    <source>
        <dbReference type="ARBA" id="ARBA00023315"/>
    </source>
</evidence>
<proteinExistence type="inferred from homology"/>
<keyword evidence="7" id="KW-0808">Transferase</keyword>
<evidence type="ECO:0000256" key="11">
    <source>
        <dbReference type="ARBA" id="ARBA00049524"/>
    </source>
</evidence>
<keyword evidence="9" id="KW-0012">Acyltransferase</keyword>
<name>A0A9P0FV05_CHRIL</name>
<evidence type="ECO:0000256" key="12">
    <source>
        <dbReference type="SAM" id="MobiDB-lite"/>
    </source>
</evidence>
<dbReference type="GO" id="GO:0005634">
    <property type="term" value="C:nucleus"/>
    <property type="evidence" value="ECO:0007669"/>
    <property type="project" value="UniProtKB-SubCell"/>
</dbReference>
<feature type="compositionally biased region" description="Basic and acidic residues" evidence="12">
    <location>
        <begin position="1"/>
        <end position="12"/>
    </location>
</feature>
<evidence type="ECO:0000256" key="6">
    <source>
        <dbReference type="ARBA" id="ARBA00022490"/>
    </source>
</evidence>
<dbReference type="EC" id="2.3.1.257" evidence="4"/>
<evidence type="ECO:0000256" key="2">
    <source>
        <dbReference type="ARBA" id="ARBA00004496"/>
    </source>
</evidence>
<evidence type="ECO:0000256" key="7">
    <source>
        <dbReference type="ARBA" id="ARBA00022679"/>
    </source>
</evidence>
<keyword evidence="6" id="KW-0963">Cytoplasm</keyword>
<dbReference type="OrthoDB" id="424551at2759"/>
<dbReference type="InterPro" id="IPR016181">
    <property type="entry name" value="Acyl_CoA_acyltransferase"/>
</dbReference>
<comment type="subcellular location">
    <subcellularLocation>
        <location evidence="2">Cytoplasm</location>
    </subcellularLocation>
    <subcellularLocation>
        <location evidence="1">Nucleus</location>
    </subcellularLocation>
</comment>
<feature type="region of interest" description="Disordered" evidence="12">
    <location>
        <begin position="1"/>
        <end position="20"/>
    </location>
</feature>
<dbReference type="SUPFAM" id="SSF55729">
    <property type="entry name" value="Acyl-CoA N-acyltransferases (Nat)"/>
    <property type="match status" value="1"/>
</dbReference>
<evidence type="ECO:0000256" key="3">
    <source>
        <dbReference type="ARBA" id="ARBA00008870"/>
    </source>
</evidence>
<feature type="domain" description="N-acetyltransferase" evidence="13">
    <location>
        <begin position="73"/>
        <end position="217"/>
    </location>
</feature>
<dbReference type="Proteomes" id="UP001154114">
    <property type="component" value="Chromosome 20"/>
</dbReference>
<evidence type="ECO:0000256" key="5">
    <source>
        <dbReference type="ARBA" id="ARBA00015043"/>
    </source>
</evidence>
<evidence type="ECO:0000256" key="4">
    <source>
        <dbReference type="ARBA" id="ARBA00012950"/>
    </source>
</evidence>
<gene>
    <name evidence="14" type="ORF">CINC_LOCUS6133</name>
</gene>
<dbReference type="PROSITE" id="PS51186">
    <property type="entry name" value="GNAT"/>
    <property type="match status" value="1"/>
</dbReference>
<comment type="similarity">
    <text evidence="3">Belongs to the acetyltransferase family. NAA40 subfamily.</text>
</comment>
<sequence>MGKKTQDNANKNKEKRQARKLEQRRIADAMSHVTNANKLKDIASLCKELLVYRNNDLEVEMYIQRVTDLDKNVLQWAIDLTERNMKKLYETCAWGWNKDKKVEEMTDDGAWYLIARNKTGTLLAFSHFRFDMDFGDPVLYCYEVQVESEGRRRGLGQRVLGVLERLALATRMRCVRLTALTHNPAASAFFRACGYILDETSPSKEDAAHYEILSKATDGDKDGEPSPSDQCPLSDGMRAVHVANSQ</sequence>
<evidence type="ECO:0000256" key="8">
    <source>
        <dbReference type="ARBA" id="ARBA00023242"/>
    </source>
</evidence>
<dbReference type="InterPro" id="IPR000182">
    <property type="entry name" value="GNAT_dom"/>
</dbReference>
<dbReference type="GO" id="GO:1990189">
    <property type="term" value="F:protein N-terminal-serine acetyltransferase activity"/>
    <property type="evidence" value="ECO:0007669"/>
    <property type="project" value="UniProtKB-EC"/>
</dbReference>
<dbReference type="AlphaFoldDB" id="A0A9P0FV05"/>
<dbReference type="Pfam" id="PF00583">
    <property type="entry name" value="Acetyltransf_1"/>
    <property type="match status" value="1"/>
</dbReference>
<accession>A0A9P0FV05</accession>
<dbReference type="GO" id="GO:0005737">
    <property type="term" value="C:cytoplasm"/>
    <property type="evidence" value="ECO:0007669"/>
    <property type="project" value="UniProtKB-SubCell"/>
</dbReference>
<comment type="catalytic activity">
    <reaction evidence="11">
        <text>N-terminal L-seryl-[histone H4] + acetyl-CoA = N-terminal N(alpha)-acetyl-L-seryl-[histone H4] + CoA + H(+)</text>
        <dbReference type="Rhea" id="RHEA:50596"/>
        <dbReference type="Rhea" id="RHEA-COMP:12740"/>
        <dbReference type="Rhea" id="RHEA-COMP:12743"/>
        <dbReference type="ChEBI" id="CHEBI:15378"/>
        <dbReference type="ChEBI" id="CHEBI:57287"/>
        <dbReference type="ChEBI" id="CHEBI:57288"/>
        <dbReference type="ChEBI" id="CHEBI:64738"/>
        <dbReference type="ChEBI" id="CHEBI:83690"/>
        <dbReference type="EC" id="2.3.1.257"/>
    </reaction>
</comment>
<dbReference type="GO" id="GO:0010485">
    <property type="term" value="F:histone H4 acetyltransferase activity"/>
    <property type="evidence" value="ECO:0007669"/>
    <property type="project" value="InterPro"/>
</dbReference>
<dbReference type="EMBL" id="LR824023">
    <property type="protein sequence ID" value="CAH0594152.1"/>
    <property type="molecule type" value="Genomic_DNA"/>
</dbReference>
<evidence type="ECO:0000259" key="13">
    <source>
        <dbReference type="PROSITE" id="PS51186"/>
    </source>
</evidence>
<evidence type="ECO:0000313" key="14">
    <source>
        <dbReference type="EMBL" id="CAH0594152.1"/>
    </source>
</evidence>
<comment type="catalytic activity">
    <reaction evidence="10">
        <text>N-terminal L-seryl-[histone H2A] + acetyl-CoA = N-terminal N(alpha)-acetyl-L-seryl-[histone H2A] + CoA + H(+)</text>
        <dbReference type="Rhea" id="RHEA:50600"/>
        <dbReference type="Rhea" id="RHEA-COMP:12742"/>
        <dbReference type="Rhea" id="RHEA-COMP:12744"/>
        <dbReference type="ChEBI" id="CHEBI:15378"/>
        <dbReference type="ChEBI" id="CHEBI:57287"/>
        <dbReference type="ChEBI" id="CHEBI:57288"/>
        <dbReference type="ChEBI" id="CHEBI:64738"/>
        <dbReference type="ChEBI" id="CHEBI:83690"/>
        <dbReference type="EC" id="2.3.1.257"/>
    </reaction>
</comment>
<evidence type="ECO:0000256" key="10">
    <source>
        <dbReference type="ARBA" id="ARBA00047821"/>
    </source>
</evidence>
<dbReference type="InterPro" id="IPR039949">
    <property type="entry name" value="NAA40"/>
</dbReference>
<keyword evidence="8" id="KW-0539">Nucleus</keyword>
<dbReference type="Gene3D" id="3.40.630.30">
    <property type="match status" value="1"/>
</dbReference>
<dbReference type="PANTHER" id="PTHR20531:SF1">
    <property type="entry name" value="N-ALPHA-ACETYLTRANSFERASE 40"/>
    <property type="match status" value="1"/>
</dbReference>
<keyword evidence="15" id="KW-1185">Reference proteome</keyword>
<protein>
    <recommendedName>
        <fullName evidence="5">N-alpha-acetyltransferase 40</fullName>
        <ecNumber evidence="4">2.3.1.257</ecNumber>
    </recommendedName>
</protein>
<dbReference type="GO" id="GO:0043998">
    <property type="term" value="F:histone H2A acetyltransferase activity"/>
    <property type="evidence" value="ECO:0007669"/>
    <property type="project" value="InterPro"/>
</dbReference>
<evidence type="ECO:0000256" key="1">
    <source>
        <dbReference type="ARBA" id="ARBA00004123"/>
    </source>
</evidence>
<dbReference type="PANTHER" id="PTHR20531">
    <property type="entry name" value="N-ALPHA-ACETYLTRANSFERASE 40"/>
    <property type="match status" value="1"/>
</dbReference>